<dbReference type="SUPFAM" id="SSF55347">
    <property type="entry name" value="Glyceraldehyde-3-phosphate dehydrogenase-like, C-terminal domain"/>
    <property type="match status" value="1"/>
</dbReference>
<name>A0A6J4H778_9BACT</name>
<evidence type="ECO:0000313" key="4">
    <source>
        <dbReference type="EMBL" id="CAA9216787.1"/>
    </source>
</evidence>
<evidence type="ECO:0000259" key="2">
    <source>
        <dbReference type="Pfam" id="PF01408"/>
    </source>
</evidence>
<dbReference type="Gene3D" id="3.30.360.10">
    <property type="entry name" value="Dihydrodipicolinate Reductase, domain 2"/>
    <property type="match status" value="1"/>
</dbReference>
<dbReference type="InterPro" id="IPR036291">
    <property type="entry name" value="NAD(P)-bd_dom_sf"/>
</dbReference>
<dbReference type="InterPro" id="IPR051450">
    <property type="entry name" value="Gfo/Idh/MocA_Oxidoreductases"/>
</dbReference>
<gene>
    <name evidence="4" type="ORF">AVDCRST_MAG63-263</name>
</gene>
<dbReference type="Gene3D" id="3.40.50.720">
    <property type="entry name" value="NAD(P)-binding Rossmann-like Domain"/>
    <property type="match status" value="1"/>
</dbReference>
<feature type="domain" description="Gfo/Idh/MocA-like oxidoreductase N-terminal" evidence="2">
    <location>
        <begin position="5"/>
        <end position="129"/>
    </location>
</feature>
<proteinExistence type="predicted"/>
<reference evidence="4" key="1">
    <citation type="submission" date="2020-02" db="EMBL/GenBank/DDBJ databases">
        <authorList>
            <person name="Meier V. D."/>
        </authorList>
    </citation>
    <scope>NUCLEOTIDE SEQUENCE</scope>
    <source>
        <strain evidence="4">AVDCRST_MAG63</strain>
    </source>
</reference>
<dbReference type="AlphaFoldDB" id="A0A6J4H778"/>
<dbReference type="EC" id="1.1.1.18" evidence="4"/>
<feature type="region of interest" description="Disordered" evidence="1">
    <location>
        <begin position="277"/>
        <end position="297"/>
    </location>
</feature>
<sequence>MTDTLRVGIIGAGNMGGRHARHWSRLPGARVAAVADVQAEKAERLAAHVAEASGGAAPRVFADGAALIADGGVDAVSICLPTPLHRPPAEAAFAAGKHVLCEKPMALTLADCDAMIEAAGRSGVVFTVGQVVRFFPEYARAKALVDGGAVGTPAAVRVRRVGDFRRMDTDWYADPEQGGGVLFDLLVHDFDWLLWCFGPVTRVYAKGRIEQMMARSIDHLDYALVTLRHASGVTSHAEGTWTDPGGFATSFEIAGDGGLLEHDSRKGVTLRRALRQSGEPGARGIAVPESPLAPEDDPYYRQTEAFVQAIRTGAPTVVRPEEARAAVAVAVAARESVRTGEAVPLG</sequence>
<dbReference type="Pfam" id="PF01408">
    <property type="entry name" value="GFO_IDH_MocA"/>
    <property type="match status" value="1"/>
</dbReference>
<dbReference type="Pfam" id="PF22725">
    <property type="entry name" value="GFO_IDH_MocA_C3"/>
    <property type="match status" value="1"/>
</dbReference>
<keyword evidence="4" id="KW-0560">Oxidoreductase</keyword>
<dbReference type="GO" id="GO:0050112">
    <property type="term" value="F:inositol 2-dehydrogenase (NAD+) activity"/>
    <property type="evidence" value="ECO:0007669"/>
    <property type="project" value="UniProtKB-EC"/>
</dbReference>
<evidence type="ECO:0000259" key="3">
    <source>
        <dbReference type="Pfam" id="PF22725"/>
    </source>
</evidence>
<dbReference type="InterPro" id="IPR000683">
    <property type="entry name" value="Gfo/Idh/MocA-like_OxRdtase_N"/>
</dbReference>
<organism evidence="4">
    <name type="scientific">uncultured Armatimonadetes bacterium</name>
    <dbReference type="NCBI Taxonomy" id="157466"/>
    <lineage>
        <taxon>Bacteria</taxon>
        <taxon>Bacillati</taxon>
        <taxon>Armatimonadota</taxon>
        <taxon>environmental samples</taxon>
    </lineage>
</organism>
<evidence type="ECO:0000256" key="1">
    <source>
        <dbReference type="SAM" id="MobiDB-lite"/>
    </source>
</evidence>
<dbReference type="PANTHER" id="PTHR43377:SF1">
    <property type="entry name" value="BILIVERDIN REDUCTASE A"/>
    <property type="match status" value="1"/>
</dbReference>
<dbReference type="InterPro" id="IPR055170">
    <property type="entry name" value="GFO_IDH_MocA-like_dom"/>
</dbReference>
<protein>
    <submittedName>
        <fullName evidence="4">GH109</fullName>
        <ecNumber evidence="4">1.1.1.18</ecNumber>
    </submittedName>
</protein>
<dbReference type="PANTHER" id="PTHR43377">
    <property type="entry name" value="BILIVERDIN REDUCTASE A"/>
    <property type="match status" value="1"/>
</dbReference>
<accession>A0A6J4H778</accession>
<dbReference type="GO" id="GO:0000166">
    <property type="term" value="F:nucleotide binding"/>
    <property type="evidence" value="ECO:0007669"/>
    <property type="project" value="InterPro"/>
</dbReference>
<dbReference type="SUPFAM" id="SSF51735">
    <property type="entry name" value="NAD(P)-binding Rossmann-fold domains"/>
    <property type="match status" value="1"/>
</dbReference>
<feature type="domain" description="GFO/IDH/MocA-like oxidoreductase" evidence="3">
    <location>
        <begin position="138"/>
        <end position="260"/>
    </location>
</feature>
<dbReference type="EMBL" id="CADCTO010000034">
    <property type="protein sequence ID" value="CAA9216787.1"/>
    <property type="molecule type" value="Genomic_DNA"/>
</dbReference>